<comment type="caution">
    <text evidence="1">The sequence shown here is derived from an EMBL/GenBank/DDBJ whole genome shotgun (WGS) entry which is preliminary data.</text>
</comment>
<evidence type="ECO:0008006" key="3">
    <source>
        <dbReference type="Google" id="ProtNLM"/>
    </source>
</evidence>
<dbReference type="RefSeq" id="WP_338119910.1">
    <property type="nucleotide sequence ID" value="NZ_AZSP01000138.1"/>
</dbReference>
<dbReference type="Proteomes" id="UP000245992">
    <property type="component" value="Unassembled WGS sequence"/>
</dbReference>
<organism evidence="1 2">
    <name type="scientific">Streptomyces scopuliridis RB72</name>
    <dbReference type="NCBI Taxonomy" id="1440053"/>
    <lineage>
        <taxon>Bacteria</taxon>
        <taxon>Bacillati</taxon>
        <taxon>Actinomycetota</taxon>
        <taxon>Actinomycetes</taxon>
        <taxon>Kitasatosporales</taxon>
        <taxon>Streptomycetaceae</taxon>
        <taxon>Streptomyces</taxon>
    </lineage>
</organism>
<proteinExistence type="predicted"/>
<gene>
    <name evidence="1" type="ORF">Y717_04235</name>
</gene>
<protein>
    <recommendedName>
        <fullName evidence="3">DUF234 domain-containing protein</fullName>
    </recommendedName>
</protein>
<dbReference type="AlphaFoldDB" id="A0A2T7T8K1"/>
<accession>A0A2T7T8K1</accession>
<dbReference type="STRING" id="1440053.GCA_000718095_04800"/>
<name>A0A2T7T8K1_9ACTN</name>
<sequence length="149" mass="15770">MAEAAWLSSGPGFFPAVVGPHFEQLCRDWVAHFAAPETLGGLPIDVSYGTVSDPANRASYEVDVVVQGAVGQDNGVLLALGECKWGQVMGVGHLERLRGIRDLLAGRGTDVSQVRLVCFSGAGFTPELWAAEERGEAVLVGLDRLYGGE</sequence>
<evidence type="ECO:0000313" key="1">
    <source>
        <dbReference type="EMBL" id="PVE11432.1"/>
    </source>
</evidence>
<evidence type="ECO:0000313" key="2">
    <source>
        <dbReference type="Proteomes" id="UP000245992"/>
    </source>
</evidence>
<keyword evidence="2" id="KW-1185">Reference proteome</keyword>
<reference evidence="1 2" key="1">
    <citation type="submission" date="2013-12" db="EMBL/GenBank/DDBJ databases">
        <title>Annotated genome of Streptomyces scopuliridis.</title>
        <authorList>
            <person name="Olson J.B."/>
        </authorList>
    </citation>
    <scope>NUCLEOTIDE SEQUENCE [LARGE SCALE GENOMIC DNA]</scope>
    <source>
        <strain evidence="1 2">RB72</strain>
    </source>
</reference>
<dbReference type="EMBL" id="AZSP01000138">
    <property type="protein sequence ID" value="PVE11432.1"/>
    <property type="molecule type" value="Genomic_DNA"/>
</dbReference>